<dbReference type="SUPFAM" id="SSF48498">
    <property type="entry name" value="Tetracyclin repressor-like, C-terminal domain"/>
    <property type="match status" value="1"/>
</dbReference>
<dbReference type="EMBL" id="DXFW01000002">
    <property type="protein sequence ID" value="HIX04560.1"/>
    <property type="molecule type" value="Genomic_DNA"/>
</dbReference>
<dbReference type="AlphaFoldDB" id="A0A9D1V1V5"/>
<reference evidence="1" key="1">
    <citation type="journal article" date="2021" name="PeerJ">
        <title>Extensive microbial diversity within the chicken gut microbiome revealed by metagenomics and culture.</title>
        <authorList>
            <person name="Gilroy R."/>
            <person name="Ravi A."/>
            <person name="Getino M."/>
            <person name="Pursley I."/>
            <person name="Horton D.L."/>
            <person name="Alikhan N.F."/>
            <person name="Baker D."/>
            <person name="Gharbi K."/>
            <person name="Hall N."/>
            <person name="Watson M."/>
            <person name="Adriaenssens E.M."/>
            <person name="Foster-Nyarko E."/>
            <person name="Jarju S."/>
            <person name="Secka A."/>
            <person name="Antonio M."/>
            <person name="Oren A."/>
            <person name="Chaudhuri R.R."/>
            <person name="La Ragione R."/>
            <person name="Hildebrand F."/>
            <person name="Pallen M.J."/>
        </authorList>
    </citation>
    <scope>NUCLEOTIDE SEQUENCE</scope>
    <source>
        <strain evidence="1">2239</strain>
    </source>
</reference>
<sequence>MPPTAKVTREMILQAVLDITRRKGFEAVNARSIAVRLGCSTRPIFTCYENMEMMKADFLEYAFAFYEQQTAAWGMNEEACLSLPLTYLRFAREEPLLFRALFIRDMALDMHRAEDFYKEPGNGRKAETFARQLCVDVQAGREIFLDLFLWAHGAAVLTATGKLDLADVEARRRVKTVVEALAAPHRS</sequence>
<organism evidence="1 2">
    <name type="scientific">Candidatus Allofournierella pullicola</name>
    <dbReference type="NCBI Taxonomy" id="2838596"/>
    <lineage>
        <taxon>Bacteria</taxon>
        <taxon>Bacillati</taxon>
        <taxon>Bacillota</taxon>
        <taxon>Clostridia</taxon>
        <taxon>Eubacteriales</taxon>
        <taxon>Oscillospiraceae</taxon>
        <taxon>Allofournierella</taxon>
    </lineage>
</organism>
<evidence type="ECO:0000313" key="1">
    <source>
        <dbReference type="EMBL" id="HIX04560.1"/>
    </source>
</evidence>
<accession>A0A9D1V1V5</accession>
<dbReference type="InterPro" id="IPR009057">
    <property type="entry name" value="Homeodomain-like_sf"/>
</dbReference>
<comment type="caution">
    <text evidence="1">The sequence shown here is derived from an EMBL/GenBank/DDBJ whole genome shotgun (WGS) entry which is preliminary data.</text>
</comment>
<dbReference type="Gene3D" id="1.10.357.10">
    <property type="entry name" value="Tetracycline Repressor, domain 2"/>
    <property type="match status" value="1"/>
</dbReference>
<dbReference type="SUPFAM" id="SSF46689">
    <property type="entry name" value="Homeodomain-like"/>
    <property type="match status" value="1"/>
</dbReference>
<dbReference type="Proteomes" id="UP000824193">
    <property type="component" value="Unassembled WGS sequence"/>
</dbReference>
<reference evidence="1" key="2">
    <citation type="submission" date="2021-04" db="EMBL/GenBank/DDBJ databases">
        <authorList>
            <person name="Gilroy R."/>
        </authorList>
    </citation>
    <scope>NUCLEOTIDE SEQUENCE</scope>
    <source>
        <strain evidence="1">2239</strain>
    </source>
</reference>
<protein>
    <submittedName>
        <fullName evidence="1">TetR/AcrR family transcriptional regulator</fullName>
    </submittedName>
</protein>
<name>A0A9D1V1V5_9FIRM</name>
<proteinExistence type="predicted"/>
<dbReference type="InterPro" id="IPR036271">
    <property type="entry name" value="Tet_transcr_reg_TetR-rel_C_sf"/>
</dbReference>
<evidence type="ECO:0000313" key="2">
    <source>
        <dbReference type="Proteomes" id="UP000824193"/>
    </source>
</evidence>
<gene>
    <name evidence="1" type="ORF">H9865_00400</name>
</gene>